<gene>
    <name evidence="2" type="ordered locus">Deipr_2709</name>
</gene>
<evidence type="ECO:0000256" key="1">
    <source>
        <dbReference type="SAM" id="MobiDB-lite"/>
    </source>
</evidence>
<proteinExistence type="predicted"/>
<dbReference type="KEGG" id="dpt:Deipr_2709"/>
<reference evidence="3" key="1">
    <citation type="submission" date="2011-02" db="EMBL/GenBank/DDBJ databases">
        <title>The complete sequence of plasmid4 of Deinococcus proteolyticus DSM 20540.</title>
        <authorList>
            <consortium name="US DOE Joint Genome Institute (JGI-PGF)"/>
            <person name="Lucas S."/>
            <person name="Copeland A."/>
            <person name="Lapidus A."/>
            <person name="Bruce D."/>
            <person name="Goodwin L."/>
            <person name="Pitluck S."/>
            <person name="Kyrpides N."/>
            <person name="Mavromatis K."/>
            <person name="Pagani I."/>
            <person name="Ivanova N."/>
            <person name="Ovchinnikova G."/>
            <person name="Zeytun A."/>
            <person name="Detter J.C."/>
            <person name="Han C."/>
            <person name="Land M."/>
            <person name="Hauser L."/>
            <person name="Markowitz V."/>
            <person name="Cheng J.-F."/>
            <person name="Hugenholtz P."/>
            <person name="Woyke T."/>
            <person name="Wu D."/>
            <person name="Pukall R."/>
            <person name="Steenblock K."/>
            <person name="Brambilla E."/>
            <person name="Klenk H.-P."/>
            <person name="Eisen J.A."/>
        </authorList>
    </citation>
    <scope>NUCLEOTIDE SEQUENCE [LARGE SCALE GENOMIC DNA]</scope>
    <source>
        <strain evidence="3">ATCC 35074 / DSM 20540 / JCM 6276 / NBRC 101906 / NCIMB 13154 / VKM Ac-1939 / CCM 2703 / MRP</strain>
        <plasmid evidence="3">Plasmid pDEIPR04</plasmid>
    </source>
</reference>
<keyword evidence="2" id="KW-0614">Plasmid</keyword>
<sequence length="471" mass="52383">MIRRRKKTQRFTQINNEPLRNSAMSLKAKGLLALMMSVPENWVFNIAWLIKQSKDGRDATRAALKELEDHRYVIRRKVMSPPPKTQFVGWEWLVDDTPILDINPDSVVILEAEEDAENPQEEDAPKPGPRVKEGDADKEFPDLLETRLSAEEERDSRLTGNPTVGNPDVGKSTTTNTDLFTNTEKEEEAPVPQAGEQAAAPNASSSEEASPDELLDALLGESEGGEVEGLSSQPTSDAPSRTPDLSEMTTGKGGQQEDQPTAVEKVPAAGGAAAAPANEVAAVNAQLDRYLNRRWLAPYQLGDTVMPPLSTEIVDGLDRAEIPQMVSLEQLRELHNQTRRNISQRKREQATNPGLPGLNYTTELLRMLHEYVEQRLVVREMAQEYQADLRAEAAAAAPQGESAGDLRISGHSEWQVGDQVIYMREPHEIVRITRLKITVALLSDRDIEHDIIRSSMVQNTLRPYRPQQRTG</sequence>
<keyword evidence="3" id="KW-1185">Reference proteome</keyword>
<feature type="compositionally biased region" description="Low complexity" evidence="1">
    <location>
        <begin position="198"/>
        <end position="208"/>
    </location>
</feature>
<accession>F0RRA0</accession>
<dbReference type="EMBL" id="CP002540">
    <property type="protein sequence ID" value="ADY27809.1"/>
    <property type="molecule type" value="Genomic_DNA"/>
</dbReference>
<reference evidence="2 3" key="2">
    <citation type="journal article" date="2012" name="Stand. Genomic Sci.">
        <title>Complete genome sequence of the orange-red pigmented, radioresistant Deinococcus proteolyticus type strain (MRP(T)).</title>
        <authorList>
            <person name="Copeland A."/>
            <person name="Zeytun A."/>
            <person name="Yassawong M."/>
            <person name="Nolan M."/>
            <person name="Lucas S."/>
            <person name="Hammon N."/>
            <person name="Deshpande S."/>
            <person name="Cheng J.F."/>
            <person name="Han C."/>
            <person name="Tapia R."/>
            <person name="Goodwin L.A."/>
            <person name="Pitluck S."/>
            <person name="Mavromatis K."/>
            <person name="Liolios K."/>
            <person name="Pagani I."/>
            <person name="Ivanova N."/>
            <person name="Mikhailova N."/>
            <person name="Pati A."/>
            <person name="Chen A."/>
            <person name="Palaniappan K."/>
            <person name="Land M."/>
            <person name="Hauser L."/>
            <person name="Jeffries C.D."/>
            <person name="Brambilla E.M."/>
            <person name="Rohde M."/>
            <person name="Sikorski J."/>
            <person name="Pukall R."/>
            <person name="Goker M."/>
            <person name="Detter J.C."/>
            <person name="Woyke T."/>
            <person name="Bristow J."/>
            <person name="Eisen J.A."/>
            <person name="Markowitz V."/>
            <person name="Hugenholtz P."/>
            <person name="Kyrpides N.C."/>
            <person name="Klenk H.P."/>
            <person name="Lapidus A."/>
        </authorList>
    </citation>
    <scope>NUCLEOTIDE SEQUENCE [LARGE SCALE GENOMIC DNA]</scope>
    <source>
        <strain evidence="3">ATCC 35074 / DSM 20540 / JCM 6276 / NBRC 101906 / NCIMB 13154 / VKM Ac-1939 / CCM 2703 / MRP</strain>
        <plasmid evidence="3">Plasmid pDEIPR04</plasmid>
    </source>
</reference>
<evidence type="ECO:0000313" key="2">
    <source>
        <dbReference type="EMBL" id="ADY27809.1"/>
    </source>
</evidence>
<dbReference type="HOGENOM" id="CLU_579674_0_0_0"/>
<feature type="compositionally biased region" description="Low complexity" evidence="1">
    <location>
        <begin position="262"/>
        <end position="274"/>
    </location>
</feature>
<feature type="compositionally biased region" description="Basic and acidic residues" evidence="1">
    <location>
        <begin position="130"/>
        <end position="157"/>
    </location>
</feature>
<feature type="region of interest" description="Disordered" evidence="1">
    <location>
        <begin position="114"/>
        <end position="274"/>
    </location>
</feature>
<protein>
    <submittedName>
        <fullName evidence="2">Uncharacterized protein</fullName>
    </submittedName>
</protein>
<dbReference type="RefSeq" id="WP_013616053.1">
    <property type="nucleotide sequence ID" value="NC_015163.1"/>
</dbReference>
<organism evidence="2 3">
    <name type="scientific">Deinococcus proteolyticus (strain ATCC 35074 / DSM 20540 / JCM 6276 / NBRC 101906 / NCIMB 13154 / VKM Ac-1939 / CCM 2703 / MRP)</name>
    <dbReference type="NCBI Taxonomy" id="693977"/>
    <lineage>
        <taxon>Bacteria</taxon>
        <taxon>Thermotogati</taxon>
        <taxon>Deinococcota</taxon>
        <taxon>Deinococci</taxon>
        <taxon>Deinococcales</taxon>
        <taxon>Deinococcaceae</taxon>
        <taxon>Deinococcus</taxon>
    </lineage>
</organism>
<name>F0RRA0_DEIPM</name>
<dbReference type="AlphaFoldDB" id="F0RRA0"/>
<geneLocation type="plasmid" evidence="2 3">
    <name>pDEIPR04</name>
</geneLocation>
<dbReference type="OrthoDB" id="9803733at2"/>
<evidence type="ECO:0000313" key="3">
    <source>
        <dbReference type="Proteomes" id="UP000007718"/>
    </source>
</evidence>
<feature type="compositionally biased region" description="Low complexity" evidence="1">
    <location>
        <begin position="173"/>
        <end position="182"/>
    </location>
</feature>
<dbReference type="Proteomes" id="UP000007718">
    <property type="component" value="Plasmid pDEIPR04"/>
</dbReference>